<gene>
    <name evidence="2" type="ORF">AAND1436_LOCUS7326</name>
</gene>
<keyword evidence="1" id="KW-0732">Signal</keyword>
<evidence type="ECO:0000313" key="2">
    <source>
        <dbReference type="EMBL" id="CAD9379379.1"/>
    </source>
</evidence>
<feature type="signal peptide" evidence="1">
    <location>
        <begin position="1"/>
        <end position="17"/>
    </location>
</feature>
<name>A0A7S2F7H4_9DINO</name>
<reference evidence="2" key="1">
    <citation type="submission" date="2021-01" db="EMBL/GenBank/DDBJ databases">
        <authorList>
            <person name="Corre E."/>
            <person name="Pelletier E."/>
            <person name="Niang G."/>
            <person name="Scheremetjew M."/>
            <person name="Finn R."/>
            <person name="Kale V."/>
            <person name="Holt S."/>
            <person name="Cochrane G."/>
            <person name="Meng A."/>
            <person name="Brown T."/>
            <person name="Cohen L."/>
        </authorList>
    </citation>
    <scope>NUCLEOTIDE SEQUENCE</scope>
    <source>
        <strain evidence="2">CCMP2222</strain>
    </source>
</reference>
<protein>
    <recommendedName>
        <fullName evidence="3">Plastid lipid-associated protein/fibrillin conserved domain-containing protein</fullName>
    </recommendedName>
</protein>
<evidence type="ECO:0000256" key="1">
    <source>
        <dbReference type="SAM" id="SignalP"/>
    </source>
</evidence>
<dbReference type="EMBL" id="HBGQ01014753">
    <property type="protein sequence ID" value="CAD9379379.1"/>
    <property type="molecule type" value="Transcribed_RNA"/>
</dbReference>
<accession>A0A7S2F7H4</accession>
<feature type="chain" id="PRO_5031079144" description="Plastid lipid-associated protein/fibrillin conserved domain-containing protein" evidence="1">
    <location>
        <begin position="18"/>
        <end position="219"/>
    </location>
</feature>
<sequence length="219" mass="23415">MASRVLTAIWLPLAVHTLRIPGSQWSLEPLRDALQEQLGSLLKDASRRSRKDLSLLREATDAGGPVSVKWSISYVEPGTKVLPSFGEACSANGNLTGTCSIPRAGGGATLGLLGLTSRPLDDEARVKVTARARILTSEYTTTADCAMCGEGCRIKLPMYGQATLPMPHCPPPPRGFNVTAEGLDFSEVPAHLHGHVRLTSEFFRGDGSRVAHADAHFSI</sequence>
<evidence type="ECO:0008006" key="3">
    <source>
        <dbReference type="Google" id="ProtNLM"/>
    </source>
</evidence>
<organism evidence="2">
    <name type="scientific">Alexandrium andersonii</name>
    <dbReference type="NCBI Taxonomy" id="327968"/>
    <lineage>
        <taxon>Eukaryota</taxon>
        <taxon>Sar</taxon>
        <taxon>Alveolata</taxon>
        <taxon>Dinophyceae</taxon>
        <taxon>Gonyaulacales</taxon>
        <taxon>Pyrocystaceae</taxon>
        <taxon>Alexandrium</taxon>
    </lineage>
</organism>
<dbReference type="AlphaFoldDB" id="A0A7S2F7H4"/>
<proteinExistence type="predicted"/>